<evidence type="ECO:0000256" key="1">
    <source>
        <dbReference type="ARBA" id="ARBA00005254"/>
    </source>
</evidence>
<dbReference type="RefSeq" id="WP_031536444.1">
    <property type="nucleotide sequence ID" value="NZ_JBBMFN010000021.1"/>
</dbReference>
<dbReference type="Proteomes" id="UP001465426">
    <property type="component" value="Unassembled WGS sequence"/>
</dbReference>
<dbReference type="CDD" id="cd06558">
    <property type="entry name" value="crotonase-like"/>
    <property type="match status" value="1"/>
</dbReference>
<dbReference type="SUPFAM" id="SSF52096">
    <property type="entry name" value="ClpP/crotonase"/>
    <property type="match status" value="1"/>
</dbReference>
<gene>
    <name evidence="2" type="ORF">WMO63_10535</name>
</gene>
<proteinExistence type="inferred from homology"/>
<sequence>MEWKTLKVRFEDPICFIQFNRPEAKNTINEVLIRECTQVMKICKERSSIVIFEGSPEVFCFGADLQEVDMKQSSEQAYRPDILYDLWLKMTNGPFVTISHVRGTTNAGGVGFVAASDIVIADETAVFSLSELLFGLYPAMVLPFLTRKIGYQRAHYLTLKTNGIDVKQAHNWGLVDAYQAKSNVLLKQHLTRLTKLPKSAIQHYKNYMGDLNDMLIKSKNGAVTANQQIFTDKDNLSRIYQFVENGVYPWEG</sequence>
<dbReference type="EC" id="4.2.1.17" evidence="2"/>
<comment type="caution">
    <text evidence="2">The sequence shown here is derived from an EMBL/GenBank/DDBJ whole genome shotgun (WGS) entry which is preliminary data.</text>
</comment>
<dbReference type="GO" id="GO:0004300">
    <property type="term" value="F:enoyl-CoA hydratase activity"/>
    <property type="evidence" value="ECO:0007669"/>
    <property type="project" value="UniProtKB-EC"/>
</dbReference>
<dbReference type="EMBL" id="JBBMFN010000021">
    <property type="protein sequence ID" value="MEQ2466101.1"/>
    <property type="molecule type" value="Genomic_DNA"/>
</dbReference>
<keyword evidence="2" id="KW-0456">Lyase</keyword>
<accession>A0ABV1F039</accession>
<evidence type="ECO:0000313" key="2">
    <source>
        <dbReference type="EMBL" id="MEQ2466101.1"/>
    </source>
</evidence>
<name>A0ABV1F039_9BACI</name>
<dbReference type="InterPro" id="IPR001753">
    <property type="entry name" value="Enoyl-CoA_hydra/iso"/>
</dbReference>
<protein>
    <submittedName>
        <fullName evidence="2">Enoyl-CoA hydratase/isomerase</fullName>
        <ecNumber evidence="2">4.2.1.17</ecNumber>
    </submittedName>
</protein>
<comment type="similarity">
    <text evidence="1">Belongs to the enoyl-CoA hydratase/isomerase family.</text>
</comment>
<dbReference type="PANTHER" id="PTHR42964">
    <property type="entry name" value="ENOYL-COA HYDRATASE"/>
    <property type="match status" value="1"/>
</dbReference>
<dbReference type="NCBIfam" id="NF005498">
    <property type="entry name" value="PRK07112.1"/>
    <property type="match status" value="1"/>
</dbReference>
<dbReference type="Pfam" id="PF00378">
    <property type="entry name" value="ECH_1"/>
    <property type="match status" value="1"/>
</dbReference>
<evidence type="ECO:0000313" key="3">
    <source>
        <dbReference type="Proteomes" id="UP001465426"/>
    </source>
</evidence>
<organism evidence="2 3">
    <name type="scientific">Niallia hominis</name>
    <dbReference type="NCBI Taxonomy" id="3133173"/>
    <lineage>
        <taxon>Bacteria</taxon>
        <taxon>Bacillati</taxon>
        <taxon>Bacillota</taxon>
        <taxon>Bacilli</taxon>
        <taxon>Bacillales</taxon>
        <taxon>Bacillaceae</taxon>
        <taxon>Niallia</taxon>
    </lineage>
</organism>
<keyword evidence="3" id="KW-1185">Reference proteome</keyword>
<dbReference type="PANTHER" id="PTHR42964:SF1">
    <property type="entry name" value="POLYKETIDE BIOSYNTHESIS ENOYL-COA HYDRATASE PKSH-RELATED"/>
    <property type="match status" value="1"/>
</dbReference>
<reference evidence="2 3" key="1">
    <citation type="submission" date="2024-03" db="EMBL/GenBank/DDBJ databases">
        <title>Human intestinal bacterial collection.</title>
        <authorList>
            <person name="Pauvert C."/>
            <person name="Hitch T.C.A."/>
            <person name="Clavel T."/>
        </authorList>
    </citation>
    <scope>NUCLEOTIDE SEQUENCE [LARGE SCALE GENOMIC DNA]</scope>
    <source>
        <strain evidence="2 3">CLA-SR-H024</strain>
    </source>
</reference>
<dbReference type="InterPro" id="IPR051683">
    <property type="entry name" value="Enoyl-CoA_Hydratase/Isomerase"/>
</dbReference>
<dbReference type="Gene3D" id="3.90.226.10">
    <property type="entry name" value="2-enoyl-CoA Hydratase, Chain A, domain 1"/>
    <property type="match status" value="1"/>
</dbReference>
<dbReference type="InterPro" id="IPR029045">
    <property type="entry name" value="ClpP/crotonase-like_dom_sf"/>
</dbReference>